<keyword evidence="3" id="KW-1185">Reference proteome</keyword>
<dbReference type="EMBL" id="JASBNA010000002">
    <property type="protein sequence ID" value="KAK7694702.1"/>
    <property type="molecule type" value="Genomic_DNA"/>
</dbReference>
<feature type="compositionally biased region" description="Polar residues" evidence="1">
    <location>
        <begin position="79"/>
        <end position="91"/>
    </location>
</feature>
<comment type="caution">
    <text evidence="2">The sequence shown here is derived from an EMBL/GenBank/DDBJ whole genome shotgun (WGS) entry which is preliminary data.</text>
</comment>
<evidence type="ECO:0000256" key="1">
    <source>
        <dbReference type="SAM" id="MobiDB-lite"/>
    </source>
</evidence>
<gene>
    <name evidence="2" type="ORF">QCA50_001890</name>
</gene>
<feature type="compositionally biased region" description="Low complexity" evidence="1">
    <location>
        <begin position="108"/>
        <end position="132"/>
    </location>
</feature>
<evidence type="ECO:0000313" key="3">
    <source>
        <dbReference type="Proteomes" id="UP001385951"/>
    </source>
</evidence>
<feature type="region of interest" description="Disordered" evidence="1">
    <location>
        <begin position="1"/>
        <end position="24"/>
    </location>
</feature>
<accession>A0AAW0GPX3</accession>
<reference evidence="2 3" key="1">
    <citation type="submission" date="2022-09" db="EMBL/GenBank/DDBJ databases">
        <authorList>
            <person name="Palmer J.M."/>
        </authorList>
    </citation>
    <scope>NUCLEOTIDE SEQUENCE [LARGE SCALE GENOMIC DNA]</scope>
    <source>
        <strain evidence="2 3">DSM 7382</strain>
    </source>
</reference>
<organism evidence="2 3">
    <name type="scientific">Cerrena zonata</name>
    <dbReference type="NCBI Taxonomy" id="2478898"/>
    <lineage>
        <taxon>Eukaryota</taxon>
        <taxon>Fungi</taxon>
        <taxon>Dikarya</taxon>
        <taxon>Basidiomycota</taxon>
        <taxon>Agaricomycotina</taxon>
        <taxon>Agaricomycetes</taxon>
        <taxon>Polyporales</taxon>
        <taxon>Cerrenaceae</taxon>
        <taxon>Cerrena</taxon>
    </lineage>
</organism>
<dbReference type="Proteomes" id="UP001385951">
    <property type="component" value="Unassembled WGS sequence"/>
</dbReference>
<proteinExistence type="predicted"/>
<protein>
    <submittedName>
        <fullName evidence="2">Uncharacterized protein</fullName>
    </submittedName>
</protein>
<dbReference type="AlphaFoldDB" id="A0AAW0GPX3"/>
<feature type="region of interest" description="Disordered" evidence="1">
    <location>
        <begin position="54"/>
        <end position="132"/>
    </location>
</feature>
<evidence type="ECO:0000313" key="2">
    <source>
        <dbReference type="EMBL" id="KAK7694702.1"/>
    </source>
</evidence>
<name>A0AAW0GPX3_9APHY</name>
<sequence length="208" mass="23584">MCSQWRSKLPEENVDEDYKEYSSKNEKERILFVTSLVKKYHCCRRTVQNYLEAGRKRAGDEQTSLKIGPPSPQRAKMRQPTSESPSKQKPNVSFEIILPLPPPPSSPLQPQGSSQASSSSSSSSSSSLLPSSVARANDDMHHYLAKHGIAQLQDALFDYGYTSPEHMDELKKFPDPTKDHVLQEWKDGKKMTFKDWAKLHAMMYSSSF</sequence>